<dbReference type="AlphaFoldDB" id="V4BKK2"/>
<organism evidence="1 2">
    <name type="scientific">Lottia gigantea</name>
    <name type="common">Giant owl limpet</name>
    <dbReference type="NCBI Taxonomy" id="225164"/>
    <lineage>
        <taxon>Eukaryota</taxon>
        <taxon>Metazoa</taxon>
        <taxon>Spiralia</taxon>
        <taxon>Lophotrochozoa</taxon>
        <taxon>Mollusca</taxon>
        <taxon>Gastropoda</taxon>
        <taxon>Patellogastropoda</taxon>
        <taxon>Lottioidea</taxon>
        <taxon>Lottiidae</taxon>
        <taxon>Lottia</taxon>
    </lineage>
</organism>
<protein>
    <submittedName>
        <fullName evidence="1">Uncharacterized protein</fullName>
    </submittedName>
</protein>
<dbReference type="RefSeq" id="XP_009060165.1">
    <property type="nucleotide sequence ID" value="XM_009061917.1"/>
</dbReference>
<name>V4BKK2_LOTGI</name>
<sequence>MKQLLEANLDLEEMSTGSSSVAVSIPLSVPTTTLTDLSNFSAPASATTHLAISSVPATDLTILPTVQSAVISTSIIQTEPIPVTALTFATTSIQPTIACQRPKDTTTTRYVYSSVRPSVVYQTVPNDASDVPSATLPFTYAQTNFLNAATLPITHAQTNFSTSIFQPVNYQYNPNQSQVNLMHGSSSYPGQIPVSHVDTGQGYQGLAHVLQSVQSSGMPLEINPQLQGMNFSDSVDHSKLPRAFAQDLAYVDMVSPELRRKVLKGEHFELIKHPDREFVSNLCDGLRFGFDTLVTDSEAQIHFEYKNLKSARDFPAIVDELILVKVDRGYVKGPYTVLPFSQIRAVKKMQNNVVKPRLPITYDILVYIVVALRAGYFDSYTDLLLEAMFTVAFYGFLRIGAATSSAKSCMPDHMIKFLGRWSSNCYTRYIRPDLDMVKQAVKHIAG</sequence>
<dbReference type="HOGENOM" id="CLU_614347_0_0_1"/>
<dbReference type="GeneID" id="20236239"/>
<dbReference type="PANTHER" id="PTHR34605:SF3">
    <property type="entry name" value="P CELL-TYPE AGGLUTINATION PROTEIN MAP4-LIKE-RELATED"/>
    <property type="match status" value="1"/>
</dbReference>
<dbReference type="EMBL" id="KB202619">
    <property type="protein sequence ID" value="ESO89124.1"/>
    <property type="molecule type" value="Genomic_DNA"/>
</dbReference>
<reference evidence="1 2" key="1">
    <citation type="journal article" date="2013" name="Nature">
        <title>Insights into bilaterian evolution from three spiralian genomes.</title>
        <authorList>
            <person name="Simakov O."/>
            <person name="Marletaz F."/>
            <person name="Cho S.J."/>
            <person name="Edsinger-Gonzales E."/>
            <person name="Havlak P."/>
            <person name="Hellsten U."/>
            <person name="Kuo D.H."/>
            <person name="Larsson T."/>
            <person name="Lv J."/>
            <person name="Arendt D."/>
            <person name="Savage R."/>
            <person name="Osoegawa K."/>
            <person name="de Jong P."/>
            <person name="Grimwood J."/>
            <person name="Chapman J.A."/>
            <person name="Shapiro H."/>
            <person name="Aerts A."/>
            <person name="Otillar R.P."/>
            <person name="Terry A.Y."/>
            <person name="Boore J.L."/>
            <person name="Grigoriev I.V."/>
            <person name="Lindberg D.R."/>
            <person name="Seaver E.C."/>
            <person name="Weisblat D.A."/>
            <person name="Putnam N.H."/>
            <person name="Rokhsar D.S."/>
        </authorList>
    </citation>
    <scope>NUCLEOTIDE SEQUENCE [LARGE SCALE GENOMIC DNA]</scope>
</reference>
<dbReference type="PANTHER" id="PTHR34605">
    <property type="entry name" value="PHAGE_INTEGRASE DOMAIN-CONTAINING PROTEIN"/>
    <property type="match status" value="1"/>
</dbReference>
<evidence type="ECO:0000313" key="2">
    <source>
        <dbReference type="Proteomes" id="UP000030746"/>
    </source>
</evidence>
<dbReference type="InterPro" id="IPR052925">
    <property type="entry name" value="Phage_Integrase-like_Recomb"/>
</dbReference>
<dbReference type="KEGG" id="lgi:LOTGIDRAFT_154207"/>
<evidence type="ECO:0000313" key="1">
    <source>
        <dbReference type="EMBL" id="ESO89124.1"/>
    </source>
</evidence>
<proteinExistence type="predicted"/>
<keyword evidence="2" id="KW-1185">Reference proteome</keyword>
<dbReference type="Proteomes" id="UP000030746">
    <property type="component" value="Unassembled WGS sequence"/>
</dbReference>
<dbReference type="OrthoDB" id="10068687at2759"/>
<gene>
    <name evidence="1" type="ORF">LOTGIDRAFT_154207</name>
</gene>
<accession>V4BKK2</accession>
<dbReference type="CTD" id="20236239"/>